<keyword evidence="1 5" id="KW-0808">Transferase</keyword>
<feature type="binding site" evidence="5">
    <location>
        <position position="169"/>
    </location>
    <ligand>
        <name>ATP</name>
        <dbReference type="ChEBI" id="CHEBI:30616"/>
    </ligand>
</feature>
<comment type="pathway">
    <text evidence="5">Purine metabolism; AMP biosynthesis via salvage pathway; AMP from ADP: step 1/1.</text>
</comment>
<evidence type="ECO:0000256" key="6">
    <source>
        <dbReference type="RuleBase" id="RU003330"/>
    </source>
</evidence>
<feature type="binding site" evidence="5">
    <location>
        <position position="32"/>
    </location>
    <ligand>
        <name>AMP</name>
        <dbReference type="ChEBI" id="CHEBI:456215"/>
    </ligand>
</feature>
<gene>
    <name evidence="5" type="primary">adk</name>
    <name evidence="8" type="ORF">ACE1CI_37550</name>
</gene>
<dbReference type="InterPro" id="IPR033690">
    <property type="entry name" value="Adenylat_kinase_CS"/>
</dbReference>
<evidence type="ECO:0000256" key="4">
    <source>
        <dbReference type="ARBA" id="ARBA00022777"/>
    </source>
</evidence>
<comment type="subunit">
    <text evidence="5 7">Monomer.</text>
</comment>
<dbReference type="EMBL" id="JBHFNR010000301">
    <property type="protein sequence ID" value="MFB2898655.1"/>
    <property type="molecule type" value="Genomic_DNA"/>
</dbReference>
<dbReference type="NCBIfam" id="NF001381">
    <property type="entry name" value="PRK00279.1-3"/>
    <property type="match status" value="1"/>
</dbReference>
<dbReference type="NCBIfam" id="NF011105">
    <property type="entry name" value="PRK14532.1"/>
    <property type="match status" value="1"/>
</dbReference>
<comment type="function">
    <text evidence="5">Catalyzes the reversible transfer of the terminal phosphate group between ATP and AMP. Plays an important role in cellular energy homeostasis and in adenine nucleotide metabolism.</text>
</comment>
<feature type="binding site" evidence="5">
    <location>
        <position position="93"/>
    </location>
    <ligand>
        <name>AMP</name>
        <dbReference type="ChEBI" id="CHEBI:456215"/>
    </ligand>
</feature>
<dbReference type="Gene3D" id="3.40.50.300">
    <property type="entry name" value="P-loop containing nucleotide triphosphate hydrolases"/>
    <property type="match status" value="1"/>
</dbReference>
<dbReference type="Pfam" id="PF00406">
    <property type="entry name" value="ADK"/>
    <property type="match status" value="1"/>
</dbReference>
<comment type="domain">
    <text evidence="5">Consists of three domains, a large central CORE domain and two small peripheral domains, NMPbind and LID, which undergo movements during catalysis. The LID domain closes over the site of phosphoryl transfer upon ATP binding. Assembling and dissambling the active center during each catalytic cycle provides an effective means to prevent ATP hydrolysis.</text>
</comment>
<comment type="similarity">
    <text evidence="5 6">Belongs to the adenylate kinase family.</text>
</comment>
<reference evidence="8 9" key="1">
    <citation type="submission" date="2024-09" db="EMBL/GenBank/DDBJ databases">
        <title>Floridaenema gen nov. (Aerosakkonemataceae, Aerosakkonematales ord. nov., Cyanobacteria) from benthic tropical and subtropical fresh waters, with the description of four new species.</title>
        <authorList>
            <person name="Moretto J.A."/>
            <person name="Berthold D.E."/>
            <person name="Lefler F.W."/>
            <person name="Huang I.-S."/>
            <person name="Laughinghouse H. IV."/>
        </authorList>
    </citation>
    <scope>NUCLEOTIDE SEQUENCE [LARGE SCALE GENOMIC DNA]</scope>
    <source>
        <strain evidence="8 9">BLCC-F50</strain>
    </source>
</reference>
<feature type="binding site" evidence="5">
    <location>
        <position position="130"/>
    </location>
    <ligand>
        <name>AMP</name>
        <dbReference type="ChEBI" id="CHEBI:456215"/>
    </ligand>
</feature>
<dbReference type="Proteomes" id="UP001576784">
    <property type="component" value="Unassembled WGS sequence"/>
</dbReference>
<dbReference type="NCBIfam" id="NF002700">
    <property type="entry name" value="PRK02496.1"/>
    <property type="match status" value="1"/>
</dbReference>
<comment type="caution">
    <text evidence="5">Lacks conserved residue(s) required for the propagation of feature annotation.</text>
</comment>
<dbReference type="PROSITE" id="PS00113">
    <property type="entry name" value="ADENYLATE_KINASE"/>
    <property type="match status" value="1"/>
</dbReference>
<comment type="caution">
    <text evidence="8">The sequence shown here is derived from an EMBL/GenBank/DDBJ whole genome shotgun (WGS) entry which is preliminary data.</text>
</comment>
<comment type="subcellular location">
    <subcellularLocation>
        <location evidence="5 7">Cytoplasm</location>
    </subcellularLocation>
</comment>
<dbReference type="SUPFAM" id="SSF52540">
    <property type="entry name" value="P-loop containing nucleoside triphosphate hydrolases"/>
    <property type="match status" value="1"/>
</dbReference>
<feature type="binding site" evidence="5">
    <location>
        <begin position="58"/>
        <end position="60"/>
    </location>
    <ligand>
        <name>AMP</name>
        <dbReference type="ChEBI" id="CHEBI:456215"/>
    </ligand>
</feature>
<organism evidence="8 9">
    <name type="scientific">Floridaenema flaviceps BLCC-F50</name>
    <dbReference type="NCBI Taxonomy" id="3153642"/>
    <lineage>
        <taxon>Bacteria</taxon>
        <taxon>Bacillati</taxon>
        <taxon>Cyanobacteriota</taxon>
        <taxon>Cyanophyceae</taxon>
        <taxon>Oscillatoriophycideae</taxon>
        <taxon>Aerosakkonematales</taxon>
        <taxon>Aerosakkonemataceae</taxon>
        <taxon>Floridanema</taxon>
        <taxon>Floridanema flaviceps</taxon>
    </lineage>
</organism>
<sequence length="186" mass="20847">MTRLIFLGAPGAGKGTQAQKVAQLCNIPHISTGDILRNEVAQGTDLGIQAKSYQEKGELVPDQLILDMVSHRLSESDAQSGWILDGFPRNVAQAKFLDELLTKLQQKCDRVINLEVPDQIIVDRLLKRGRKDDSEEVIRRRLEVYREQTAPLIDYYSQRQLLVSVQGNQSMEEVTASLKKAVDLSC</sequence>
<dbReference type="RefSeq" id="WP_413268250.1">
    <property type="nucleotide sequence ID" value="NZ_JBHFNR010000301.1"/>
</dbReference>
<evidence type="ECO:0000256" key="2">
    <source>
        <dbReference type="ARBA" id="ARBA00022727"/>
    </source>
</evidence>
<dbReference type="InterPro" id="IPR000850">
    <property type="entry name" value="Adenylat/UMP-CMP_kin"/>
</dbReference>
<dbReference type="NCBIfam" id="NF011101">
    <property type="entry name" value="PRK14528.1"/>
    <property type="match status" value="1"/>
</dbReference>
<protein>
    <recommendedName>
        <fullName evidence="5 7">Adenylate kinase</fullName>
        <shortName evidence="5">AK</shortName>
        <ecNumber evidence="5 7">2.7.4.3</ecNumber>
    </recommendedName>
    <alternativeName>
        <fullName evidence="5">ATP-AMP transphosphorylase</fullName>
    </alternativeName>
    <alternativeName>
        <fullName evidence="5">ATP:AMP phosphotransferase</fullName>
    </alternativeName>
    <alternativeName>
        <fullName evidence="5">Adenylate monophosphate kinase</fullName>
    </alternativeName>
</protein>
<dbReference type="NCBIfam" id="TIGR01351">
    <property type="entry name" value="adk"/>
    <property type="match status" value="1"/>
</dbReference>
<proteinExistence type="inferred from homology"/>
<evidence type="ECO:0000256" key="5">
    <source>
        <dbReference type="HAMAP-Rule" id="MF_00235"/>
    </source>
</evidence>
<comment type="catalytic activity">
    <reaction evidence="5 7">
        <text>AMP + ATP = 2 ADP</text>
        <dbReference type="Rhea" id="RHEA:12973"/>
        <dbReference type="ChEBI" id="CHEBI:30616"/>
        <dbReference type="ChEBI" id="CHEBI:456215"/>
        <dbReference type="ChEBI" id="CHEBI:456216"/>
        <dbReference type="EC" id="2.7.4.3"/>
    </reaction>
</comment>
<dbReference type="CDD" id="cd01428">
    <property type="entry name" value="ADK"/>
    <property type="match status" value="1"/>
</dbReference>
<feature type="region of interest" description="NMP" evidence="5">
    <location>
        <begin position="31"/>
        <end position="60"/>
    </location>
</feature>
<keyword evidence="5" id="KW-0963">Cytoplasm</keyword>
<dbReference type="NCBIfam" id="NF011100">
    <property type="entry name" value="PRK14527.1"/>
    <property type="match status" value="1"/>
</dbReference>
<dbReference type="PANTHER" id="PTHR23359">
    <property type="entry name" value="NUCLEOTIDE KINASE"/>
    <property type="match status" value="1"/>
</dbReference>
<dbReference type="EC" id="2.7.4.3" evidence="5 7"/>
<dbReference type="HAMAP" id="MF_00235">
    <property type="entry name" value="Adenylate_kinase_Adk"/>
    <property type="match status" value="1"/>
</dbReference>
<keyword evidence="4 5" id="KW-0418">Kinase</keyword>
<dbReference type="NCBIfam" id="NF011104">
    <property type="entry name" value="PRK14531.1"/>
    <property type="match status" value="1"/>
</dbReference>
<evidence type="ECO:0000313" key="8">
    <source>
        <dbReference type="EMBL" id="MFB2898655.1"/>
    </source>
</evidence>
<feature type="binding site" evidence="5">
    <location>
        <position position="37"/>
    </location>
    <ligand>
        <name>AMP</name>
        <dbReference type="ChEBI" id="CHEBI:456215"/>
    </ligand>
</feature>
<evidence type="ECO:0000256" key="1">
    <source>
        <dbReference type="ARBA" id="ARBA00022679"/>
    </source>
</evidence>
<keyword evidence="2 5" id="KW-0545">Nucleotide biosynthesis</keyword>
<feature type="binding site" evidence="5">
    <location>
        <position position="141"/>
    </location>
    <ligand>
        <name>AMP</name>
        <dbReference type="ChEBI" id="CHEBI:456215"/>
    </ligand>
</feature>
<keyword evidence="9" id="KW-1185">Reference proteome</keyword>
<dbReference type="InterPro" id="IPR006259">
    <property type="entry name" value="Adenyl_kin_sub"/>
</dbReference>
<evidence type="ECO:0000313" key="9">
    <source>
        <dbReference type="Proteomes" id="UP001576784"/>
    </source>
</evidence>
<accession>A0ABV4Y4L2</accession>
<dbReference type="GO" id="GO:0016301">
    <property type="term" value="F:kinase activity"/>
    <property type="evidence" value="ECO:0007669"/>
    <property type="project" value="UniProtKB-KW"/>
</dbReference>
<name>A0ABV4Y4L2_9CYAN</name>
<keyword evidence="3 5" id="KW-0547">Nucleotide-binding</keyword>
<feature type="binding site" evidence="5">
    <location>
        <position position="128"/>
    </location>
    <ligand>
        <name>ATP</name>
        <dbReference type="ChEBI" id="CHEBI:30616"/>
    </ligand>
</feature>
<evidence type="ECO:0000256" key="7">
    <source>
        <dbReference type="RuleBase" id="RU003331"/>
    </source>
</evidence>
<feature type="binding site" evidence="5">
    <location>
        <begin position="86"/>
        <end position="89"/>
    </location>
    <ligand>
        <name>AMP</name>
        <dbReference type="ChEBI" id="CHEBI:456215"/>
    </ligand>
</feature>
<dbReference type="PRINTS" id="PR00094">
    <property type="entry name" value="ADENYLTKNASE"/>
</dbReference>
<dbReference type="InterPro" id="IPR027417">
    <property type="entry name" value="P-loop_NTPase"/>
</dbReference>
<keyword evidence="5 7" id="KW-0067">ATP-binding</keyword>
<feature type="binding site" evidence="5">
    <location>
        <begin position="11"/>
        <end position="16"/>
    </location>
    <ligand>
        <name>ATP</name>
        <dbReference type="ChEBI" id="CHEBI:30616"/>
    </ligand>
</feature>
<evidence type="ECO:0000256" key="3">
    <source>
        <dbReference type="ARBA" id="ARBA00022741"/>
    </source>
</evidence>